<sequence>MKMSKNDVRNFWKVAKKFMEMLRAQISIKASKLFIAGINDKLLMRDKMCADNNSLNLWLC</sequence>
<name>A0A896T9P3_LACLC</name>
<accession>A0A896T9P3</accession>
<protein>
    <submittedName>
        <fullName evidence="1">Uncharacterized protein</fullName>
    </submittedName>
</protein>
<dbReference type="Proteomes" id="UP000663552">
    <property type="component" value="Chromosome"/>
</dbReference>
<proteinExistence type="predicted"/>
<dbReference type="EMBL" id="CP032148">
    <property type="protein sequence ID" value="QSD62806.1"/>
    <property type="molecule type" value="Genomic_DNA"/>
</dbReference>
<organism evidence="1 2">
    <name type="scientific">Lactococcus lactis subsp. cremoris</name>
    <name type="common">Streptococcus cremoris</name>
    <dbReference type="NCBI Taxonomy" id="1359"/>
    <lineage>
        <taxon>Bacteria</taxon>
        <taxon>Bacillati</taxon>
        <taxon>Bacillota</taxon>
        <taxon>Bacilli</taxon>
        <taxon>Lactobacillales</taxon>
        <taxon>Streptococcaceae</taxon>
        <taxon>Lactococcus</taxon>
    </lineage>
</organism>
<gene>
    <name evidence="1" type="ORF">LL1196_1167</name>
</gene>
<evidence type="ECO:0000313" key="1">
    <source>
        <dbReference type="EMBL" id="QSD62806.1"/>
    </source>
</evidence>
<evidence type="ECO:0000313" key="2">
    <source>
        <dbReference type="Proteomes" id="UP000663552"/>
    </source>
</evidence>
<reference evidence="1" key="1">
    <citation type="journal article" date="2020" name="Mol. Microbiol.">
        <title>The CWPS Rubik's cube: Linking diversity of cell wall polysaccharide structures with the encoded biosynthetic machinery of selected Lactococcus lactis strains.</title>
        <authorList>
            <person name="Mahony J."/>
            <person name="Frantzen C."/>
            <person name="Vinogradov E."/>
            <person name="Sadovskaya I."/>
            <person name="Theodorou I."/>
            <person name="Kelleher P."/>
            <person name="Chapot-Chartier M.P."/>
            <person name="Cambillau C."/>
            <person name="Holo H."/>
            <person name="van Sinderen D."/>
        </authorList>
    </citation>
    <scope>NUCLEOTIDE SEQUENCE</scope>
    <source>
        <strain evidence="1">1196</strain>
    </source>
</reference>
<dbReference type="AlphaFoldDB" id="A0A896T9P3"/>